<dbReference type="InterPro" id="IPR011050">
    <property type="entry name" value="Pectin_lyase_fold/virulence"/>
</dbReference>
<evidence type="ECO:0000259" key="2">
    <source>
        <dbReference type="PROSITE" id="PS51208"/>
    </source>
</evidence>
<keyword evidence="1" id="KW-0732">Signal</keyword>
<keyword evidence="4" id="KW-1185">Reference proteome</keyword>
<dbReference type="PROSITE" id="PS51208">
    <property type="entry name" value="AUTOTRANSPORTER"/>
    <property type="match status" value="1"/>
</dbReference>
<dbReference type="Proteomes" id="UP000639516">
    <property type="component" value="Unassembled WGS sequence"/>
</dbReference>
<dbReference type="SUPFAM" id="SSF103515">
    <property type="entry name" value="Autotransporter"/>
    <property type="match status" value="1"/>
</dbReference>
<gene>
    <name evidence="3" type="ORF">HA482_22980</name>
</gene>
<dbReference type="EMBL" id="JAATTO010000033">
    <property type="protein sequence ID" value="MBC9981072.1"/>
    <property type="molecule type" value="Genomic_DNA"/>
</dbReference>
<dbReference type="Pfam" id="PF03797">
    <property type="entry name" value="Autotransporter"/>
    <property type="match status" value="1"/>
</dbReference>
<protein>
    <submittedName>
        <fullName evidence="3">Autotransporter domain-containing protein</fullName>
    </submittedName>
</protein>
<dbReference type="Pfam" id="PF12951">
    <property type="entry name" value="PATR"/>
    <property type="match status" value="3"/>
</dbReference>
<feature type="domain" description="Autotransporter" evidence="2">
    <location>
        <begin position="884"/>
        <end position="1168"/>
    </location>
</feature>
<name>A0ABR7UCC4_9BRAD</name>
<proteinExistence type="predicted"/>
<evidence type="ECO:0000313" key="4">
    <source>
        <dbReference type="Proteomes" id="UP000639516"/>
    </source>
</evidence>
<dbReference type="Gene3D" id="2.40.128.130">
    <property type="entry name" value="Autotransporter beta-domain"/>
    <property type="match status" value="1"/>
</dbReference>
<reference evidence="3 4" key="1">
    <citation type="journal article" date="2020" name="Arch. Microbiol.">
        <title>Bradyrhizobium campsiandrae sp. nov., a nitrogen-fixing bacterial strain isolated from a native leguminous tree from the Amazon adapted to flooded conditions.</title>
        <authorList>
            <person name="Cabral Michel D."/>
            <person name="Martins da Costa E."/>
            <person name="Azarias Guimaraes A."/>
            <person name="Soares de Carvalho T."/>
            <person name="Santos de Castro Caputo P."/>
            <person name="Willems A."/>
            <person name="de Souza Moreira F.M."/>
        </authorList>
    </citation>
    <scope>NUCLEOTIDE SEQUENCE [LARGE SCALE GENOMIC DNA]</scope>
    <source>
        <strain evidence="4">INPA 384B</strain>
    </source>
</reference>
<dbReference type="InterPro" id="IPR005546">
    <property type="entry name" value="Autotransporte_beta"/>
</dbReference>
<accession>A0ABR7UCC4</accession>
<comment type="caution">
    <text evidence="3">The sequence shown here is derived from an EMBL/GenBank/DDBJ whole genome shotgun (WGS) entry which is preliminary data.</text>
</comment>
<evidence type="ECO:0000313" key="3">
    <source>
        <dbReference type="EMBL" id="MBC9981072.1"/>
    </source>
</evidence>
<dbReference type="SUPFAM" id="SSF51126">
    <property type="entry name" value="Pectin lyase-like"/>
    <property type="match status" value="1"/>
</dbReference>
<dbReference type="NCBIfam" id="TIGR02601">
    <property type="entry name" value="autotrns_rpt"/>
    <property type="match status" value="3"/>
</dbReference>
<sequence>MAFVPPVQAIASTLLVTSTADSGAGSLRAAITSAASGDNIQFQVGGTITLLSELPIITKNIAIDGNGNNPTISGAGTYRPFFIGDAGTTGSTYSVALKNLTIANAVAQGGAGIGAGAGAGLGGAIFVSSNGALTLSNVVVSNTQANGGSVVIGSQGWAAGGGGMGGQSTLNATPAGGGGLFVGSDAIIFHGGGPNGGAPNNANSGNATGGAGGFGGGGGGGSSPGITVGGAGGFGGGGGAGNAGSSATGGAGGYGGGGGSASSSDVQTGGAGGFGGGGGGFTYSQTPGSGTGGVGGFGAGSGGGGGVNSTSGGGGGLGAGGAIFVQSGGAVTVQGDLSQQAGGVAGGTGFLGGGAGSAFGSGIFFQGSPGTTTTLGFGAGNQTIANGIADYIGSGGTNPGGGTNAADQGGSVAITKNTGGTLTLLGANTYSGGTTINEGTTLVVGNGGALGSGALTLNGGTTGVTVTFNGSFSIANNIVATGDPTYNVVTGGTVNLTGVLSGTGDVVVNATSGYSGTLVLSGANTYSGGTIVAAGTLLLSGAGTLGAVTGTTTVFGGTLDLGGTSQTQAAVNLAGGRIRNGSLAAPITSSGGTVDGIGGTASLTTTSGTTIVTGTNPYSGGTAINGGVLDVEGSIGASTVNGGGMLTGSGSVGATSVNAGGTFAPGNGAPGSSMTVNGSLAFQSGAIYLVQLNPTTASYANVTGAAQLGGATVAANFAAGSYVAKRYTILTASGGVSGSFNPVIVNSHLPSTFVSSLSYDANDVYLDLALRFGFPAALNGNQQAVANALTNFFNTNGGIATVYAALTSAGLTQASGESGTGSQQATFSAMSQFMGLLTDPLAPRDGATGGMGAAGFAEDDQAIAYAAGSRTDAFAMMTKAAPTVFTPRWSVWAAGFGGSQSTNGNAVAGSNDTTSRVAGTAVGADYLLSPNTLLGFALAGGGTSFGVNGLGSGRSDLFQAGAYLRHADGPAYVSAAMAYGWQDVTTDRTVTIAGPDRLRAEFEANAYSGRLEGGYRFVAAWIGGIGLTPYGAAQVTTLDLPAYAEQVVAGSAAFALGYAARSVTDTRSELGLRADKSFAMKDGVLTLRGRIAWAHDFNPDRSIATTFQALPGASFVVNGAAQARDSALTTASLEMKWLNGWSTSATFEGEFSNVTRSYAGKGSVRYAW</sequence>
<dbReference type="InterPro" id="IPR036709">
    <property type="entry name" value="Autotransporte_beta_dom_sf"/>
</dbReference>
<organism evidence="3 4">
    <name type="scientific">Bradyrhizobium campsiandrae</name>
    <dbReference type="NCBI Taxonomy" id="1729892"/>
    <lineage>
        <taxon>Bacteria</taxon>
        <taxon>Pseudomonadati</taxon>
        <taxon>Pseudomonadota</taxon>
        <taxon>Alphaproteobacteria</taxon>
        <taxon>Hyphomicrobiales</taxon>
        <taxon>Nitrobacteraceae</taxon>
        <taxon>Bradyrhizobium</taxon>
    </lineage>
</organism>
<dbReference type="SMART" id="SM00869">
    <property type="entry name" value="Autotransporter"/>
    <property type="match status" value="1"/>
</dbReference>
<dbReference type="InterPro" id="IPR013425">
    <property type="entry name" value="Autotrns_rpt"/>
</dbReference>
<evidence type="ECO:0000256" key="1">
    <source>
        <dbReference type="ARBA" id="ARBA00022729"/>
    </source>
</evidence>